<dbReference type="Gene3D" id="1.50.10.100">
    <property type="entry name" value="Chondroitin AC/alginate lyase"/>
    <property type="match status" value="1"/>
</dbReference>
<dbReference type="InterPro" id="IPR031680">
    <property type="entry name" value="Hepar_II_III_N"/>
</dbReference>
<evidence type="ECO:0000256" key="2">
    <source>
        <dbReference type="ARBA" id="ARBA00022729"/>
    </source>
</evidence>
<evidence type="ECO:0000313" key="9">
    <source>
        <dbReference type="Proteomes" id="UP001602013"/>
    </source>
</evidence>
<dbReference type="Pfam" id="PF16889">
    <property type="entry name" value="Hepar_II_III_N"/>
    <property type="match status" value="1"/>
</dbReference>
<feature type="chain" id="PRO_5047188301" evidence="5">
    <location>
        <begin position="23"/>
        <end position="561"/>
    </location>
</feature>
<sequence length="561" mass="61469">MRTRARALGLISALALTGGAFAAVPAEASQSAETPTRTPECQGDWLPATPTSEDVMSGQLSFLDRPAVKIGAKINWKLDPYKSRSWQMVFQSLRWMGRLVADYETTGKQAYLTRATEIAKDWVEKNPYGGRSTNKFAWSDHPTSLRAPALVCLSRYVPDAWLKNSLAVHAKLLADPRLYKAGHNHGLDQDIGLLRIGCRYNQKGWKDLALSRMVKSMKLDIDSEGSLREQAPRYAIYVHDRLRVATDTIKDCGLKVPDDLAKRWDGLPKHISAATQPNGYMVPLGDGAPDVQPAGFAHSSETVQVFKAGYVFGRTAWGDPQSAYYSIRFGPGLKFHGHEDHLGVTYYAQGRDVLTEAGFHSYENTPYRRWTMTPEAHNIPVVVGKPFHGRTPTSLVRRSIGKDRQSFTLTDKAYGVSRTRAVLVNHDQDVMAVLDTTDGGKVRNLWHFDPSLKVYSNGGGRVVVGEGSWRATLVQLALPSCKPIGGQKVVRGQTNPYQGWISPAYMKKVAAPAVISPAASPLLTIVVPGTAKPEVSCSGRSVIVHTSDGPTSFKISGSDLV</sequence>
<keyword evidence="3" id="KW-0574">Periplasm</keyword>
<evidence type="ECO:0000256" key="3">
    <source>
        <dbReference type="ARBA" id="ARBA00022764"/>
    </source>
</evidence>
<dbReference type="RefSeq" id="WP_387414672.1">
    <property type="nucleotide sequence ID" value="NZ_JBIASD010000017.1"/>
</dbReference>
<dbReference type="EMBL" id="JBIASD010000017">
    <property type="protein sequence ID" value="MFF3668903.1"/>
    <property type="molecule type" value="Genomic_DNA"/>
</dbReference>
<keyword evidence="9" id="KW-1185">Reference proteome</keyword>
<keyword evidence="2 5" id="KW-0732">Signal</keyword>
<feature type="signal peptide" evidence="5">
    <location>
        <begin position="1"/>
        <end position="22"/>
    </location>
</feature>
<comment type="caution">
    <text evidence="8">The sequence shown here is derived from an EMBL/GenBank/DDBJ whole genome shotgun (WGS) entry which is preliminary data.</text>
</comment>
<dbReference type="InterPro" id="IPR008929">
    <property type="entry name" value="Chondroitin_lyas"/>
</dbReference>
<evidence type="ECO:0000259" key="6">
    <source>
        <dbReference type="Pfam" id="PF07940"/>
    </source>
</evidence>
<evidence type="ECO:0000259" key="7">
    <source>
        <dbReference type="Pfam" id="PF16889"/>
    </source>
</evidence>
<name>A0ABW6SXA2_9ACTN</name>
<keyword evidence="4" id="KW-0456">Lyase</keyword>
<dbReference type="PANTHER" id="PTHR39210">
    <property type="entry name" value="HEPARIN-SULFATE LYASE"/>
    <property type="match status" value="1"/>
</dbReference>
<protein>
    <submittedName>
        <fullName evidence="8">Heparinase II/III family protein</fullName>
    </submittedName>
</protein>
<dbReference type="PANTHER" id="PTHR39210:SF1">
    <property type="entry name" value="HEPARIN-SULFATE LYASE"/>
    <property type="match status" value="1"/>
</dbReference>
<evidence type="ECO:0000256" key="4">
    <source>
        <dbReference type="ARBA" id="ARBA00023239"/>
    </source>
</evidence>
<organism evidence="8 9">
    <name type="scientific">Microtetraspora malaysiensis</name>
    <dbReference type="NCBI Taxonomy" id="161358"/>
    <lineage>
        <taxon>Bacteria</taxon>
        <taxon>Bacillati</taxon>
        <taxon>Actinomycetota</taxon>
        <taxon>Actinomycetes</taxon>
        <taxon>Streptosporangiales</taxon>
        <taxon>Streptosporangiaceae</taxon>
        <taxon>Microtetraspora</taxon>
    </lineage>
</organism>
<accession>A0ABW6SXA2</accession>
<evidence type="ECO:0000313" key="8">
    <source>
        <dbReference type="EMBL" id="MFF3668903.1"/>
    </source>
</evidence>
<comment type="subcellular location">
    <subcellularLocation>
        <location evidence="1">Periplasm</location>
    </subcellularLocation>
</comment>
<dbReference type="InterPro" id="IPR012480">
    <property type="entry name" value="Hepar_II_III_C"/>
</dbReference>
<feature type="domain" description="Heparinase II/III-like C-terminal" evidence="6">
    <location>
        <begin position="332"/>
        <end position="468"/>
    </location>
</feature>
<dbReference type="Pfam" id="PF07940">
    <property type="entry name" value="Hepar_II_III_C"/>
    <property type="match status" value="1"/>
</dbReference>
<dbReference type="Proteomes" id="UP001602013">
    <property type="component" value="Unassembled WGS sequence"/>
</dbReference>
<dbReference type="SUPFAM" id="SSF48230">
    <property type="entry name" value="Chondroitin AC/alginate lyase"/>
    <property type="match status" value="1"/>
</dbReference>
<dbReference type="Gene3D" id="2.70.98.70">
    <property type="match status" value="1"/>
</dbReference>
<gene>
    <name evidence="8" type="ORF">ACFYXI_25280</name>
</gene>
<feature type="domain" description="Heparin-sulfate lyase N-terminal" evidence="7">
    <location>
        <begin position="67"/>
        <end position="263"/>
    </location>
</feature>
<proteinExistence type="predicted"/>
<reference evidence="8 9" key="1">
    <citation type="submission" date="2024-10" db="EMBL/GenBank/DDBJ databases">
        <title>The Natural Products Discovery Center: Release of the First 8490 Sequenced Strains for Exploring Actinobacteria Biosynthetic Diversity.</title>
        <authorList>
            <person name="Kalkreuter E."/>
            <person name="Kautsar S.A."/>
            <person name="Yang D."/>
            <person name="Bader C.D."/>
            <person name="Teijaro C.N."/>
            <person name="Fluegel L."/>
            <person name="Davis C.M."/>
            <person name="Simpson J.R."/>
            <person name="Lauterbach L."/>
            <person name="Steele A.D."/>
            <person name="Gui C."/>
            <person name="Meng S."/>
            <person name="Li G."/>
            <person name="Viehrig K."/>
            <person name="Ye F."/>
            <person name="Su P."/>
            <person name="Kiefer A.F."/>
            <person name="Nichols A."/>
            <person name="Cepeda A.J."/>
            <person name="Yan W."/>
            <person name="Fan B."/>
            <person name="Jiang Y."/>
            <person name="Adhikari A."/>
            <person name="Zheng C.-J."/>
            <person name="Schuster L."/>
            <person name="Cowan T.M."/>
            <person name="Smanski M.J."/>
            <person name="Chevrette M.G."/>
            <person name="De Carvalho L.P.S."/>
            <person name="Shen B."/>
        </authorList>
    </citation>
    <scope>NUCLEOTIDE SEQUENCE [LARGE SCALE GENOMIC DNA]</scope>
    <source>
        <strain evidence="8 9">NPDC002173</strain>
    </source>
</reference>
<evidence type="ECO:0000256" key="1">
    <source>
        <dbReference type="ARBA" id="ARBA00004418"/>
    </source>
</evidence>
<evidence type="ECO:0000256" key="5">
    <source>
        <dbReference type="SAM" id="SignalP"/>
    </source>
</evidence>